<dbReference type="Pfam" id="PF05936">
    <property type="entry name" value="T6SS_VasE"/>
    <property type="match status" value="1"/>
</dbReference>
<accession>A0A1W1BCK5</accession>
<sequence>MVRNVVWKEGLFIRPQHFQQNNFYMMSELMKRTRAMGSNQWGIFDMEIDQSSLSLSKILIKYIWGVMPDGTLFDISDTEYSLGIDIKNSDIGEDIYLALPLAIKNRDELSFEHQESRETRYRAKSILDVPNINSGEDSSADIVFSELNFQLLRTKELKESHTVIKLVHIKDINIDGEVLLDKTYIPTYLHLHKAKKISSELEEILSILRNRSEHIADKLRGDKLESAELGDYLILQLINRTYSRLHYYTTQSQLHPADLFVELNAMVGELAVFMSKEKRVVDTLTYNHKEQNESFILLFEKVKELLGMVLEKNSIALKMEKGKFGLYRTILTDKSMLLEYYFVLVISSKTVSEDKLKKTIINNFRISTVEGIRELVNLNLSGYKLSHLSIAPREIPHRVDSSYFKINLSRENIAELSKSGGFAFYLSEKEQSGLEFRLWAIKKR</sequence>
<reference evidence="1" key="1">
    <citation type="submission" date="2016-10" db="EMBL/GenBank/DDBJ databases">
        <authorList>
            <person name="de Groot N.N."/>
        </authorList>
    </citation>
    <scope>NUCLEOTIDE SEQUENCE</scope>
</reference>
<dbReference type="AlphaFoldDB" id="A0A1W1BCK5"/>
<protein>
    <submittedName>
        <fullName evidence="1">Uncharacterized protein ImpJ/VasE</fullName>
    </submittedName>
</protein>
<gene>
    <name evidence="1" type="ORF">MNB_SV-12-998</name>
</gene>
<dbReference type="InterPro" id="IPR010263">
    <property type="entry name" value="T6SS_TssK"/>
</dbReference>
<proteinExistence type="predicted"/>
<name>A0A1W1BCK5_9ZZZZ</name>
<dbReference type="NCBIfam" id="TIGR03353">
    <property type="entry name" value="VI_chp_4"/>
    <property type="match status" value="1"/>
</dbReference>
<dbReference type="PANTHER" id="PTHR35566">
    <property type="entry name" value="BLR3599 PROTEIN"/>
    <property type="match status" value="1"/>
</dbReference>
<dbReference type="EMBL" id="FPHE01000018">
    <property type="protein sequence ID" value="SFV51321.1"/>
    <property type="molecule type" value="Genomic_DNA"/>
</dbReference>
<dbReference type="PANTHER" id="PTHR35566:SF1">
    <property type="entry name" value="TYPE VI SECRETION SYSTEM BASEPLATE COMPONENT TSSK1"/>
    <property type="match status" value="1"/>
</dbReference>
<evidence type="ECO:0000313" key="1">
    <source>
        <dbReference type="EMBL" id="SFV51321.1"/>
    </source>
</evidence>
<organism evidence="1">
    <name type="scientific">hydrothermal vent metagenome</name>
    <dbReference type="NCBI Taxonomy" id="652676"/>
    <lineage>
        <taxon>unclassified sequences</taxon>
        <taxon>metagenomes</taxon>
        <taxon>ecological metagenomes</taxon>
    </lineage>
</organism>